<proteinExistence type="predicted"/>
<feature type="compositionally biased region" description="Basic and acidic residues" evidence="1">
    <location>
        <begin position="1"/>
        <end position="14"/>
    </location>
</feature>
<comment type="caution">
    <text evidence="2">The sequence shown here is derived from an EMBL/GenBank/DDBJ whole genome shotgun (WGS) entry which is preliminary data.</text>
</comment>
<sequence>MHDPNEQRSFDRRRGVPASLCQAPRRTSDETGEHGVPTGQSQYLLGVAGEMRAPGERRAALGKADYVVPLAAEKRAGAAARSLKRQAGVWSRPKQRLDEAIRTGQACAGDKRPAADCRRLEAQAPEPAGLSALNASNADPAIDARAHGTVHGRARFQRRCGTRRARAVNRAGGGQSAATSRRALGLPIRGDPEPLCTDEPVSSQQTRKARKVDQREEVAGRRGGGEGGGGEEWASSRPPSRSESGQVATRSD</sequence>
<dbReference type="AlphaFoldDB" id="A0A5C5FRI8"/>
<feature type="compositionally biased region" description="Basic residues" evidence="1">
    <location>
        <begin position="153"/>
        <end position="167"/>
    </location>
</feature>
<feature type="region of interest" description="Disordered" evidence="1">
    <location>
        <begin position="1"/>
        <end position="40"/>
    </location>
</feature>
<feature type="compositionally biased region" description="Basic and acidic residues" evidence="1">
    <location>
        <begin position="211"/>
        <end position="224"/>
    </location>
</feature>
<evidence type="ECO:0000313" key="3">
    <source>
        <dbReference type="Proteomes" id="UP000311382"/>
    </source>
</evidence>
<evidence type="ECO:0000313" key="2">
    <source>
        <dbReference type="EMBL" id="TNY18929.1"/>
    </source>
</evidence>
<dbReference type="EMBL" id="SOZI01000115">
    <property type="protein sequence ID" value="TNY18929.1"/>
    <property type="molecule type" value="Genomic_DNA"/>
</dbReference>
<name>A0A5C5FRI8_9BASI</name>
<evidence type="ECO:0000256" key="1">
    <source>
        <dbReference type="SAM" id="MobiDB-lite"/>
    </source>
</evidence>
<feature type="region of interest" description="Disordered" evidence="1">
    <location>
        <begin position="153"/>
        <end position="252"/>
    </location>
</feature>
<feature type="compositionally biased region" description="Polar residues" evidence="1">
    <location>
        <begin position="237"/>
        <end position="252"/>
    </location>
</feature>
<protein>
    <submittedName>
        <fullName evidence="2">Uncharacterized protein</fullName>
    </submittedName>
</protein>
<reference evidence="2 3" key="1">
    <citation type="submission" date="2019-03" db="EMBL/GenBank/DDBJ databases">
        <title>Rhodosporidium diobovatum UCD-FST 08-225 genome sequencing, assembly, and annotation.</title>
        <authorList>
            <person name="Fakankun I.U."/>
            <person name="Fristensky B."/>
            <person name="Levin D.B."/>
        </authorList>
    </citation>
    <scope>NUCLEOTIDE SEQUENCE [LARGE SCALE GENOMIC DNA]</scope>
    <source>
        <strain evidence="2 3">UCD-FST 08-225</strain>
    </source>
</reference>
<gene>
    <name evidence="2" type="ORF">DMC30DRAFT_28015</name>
</gene>
<keyword evidence="3" id="KW-1185">Reference proteome</keyword>
<accession>A0A5C5FRI8</accession>
<organism evidence="2 3">
    <name type="scientific">Rhodotorula diobovata</name>
    <dbReference type="NCBI Taxonomy" id="5288"/>
    <lineage>
        <taxon>Eukaryota</taxon>
        <taxon>Fungi</taxon>
        <taxon>Dikarya</taxon>
        <taxon>Basidiomycota</taxon>
        <taxon>Pucciniomycotina</taxon>
        <taxon>Microbotryomycetes</taxon>
        <taxon>Sporidiobolales</taxon>
        <taxon>Sporidiobolaceae</taxon>
        <taxon>Rhodotorula</taxon>
    </lineage>
</organism>
<dbReference type="Proteomes" id="UP000311382">
    <property type="component" value="Unassembled WGS sequence"/>
</dbReference>